<feature type="non-terminal residue" evidence="1">
    <location>
        <position position="1"/>
    </location>
</feature>
<sequence length="519" mass="59081">LKNIVEESPELPQGHLLETKSNLNQESILPSIKINEKSQLNNEIILKDVTNESAELPQELPSETGTNFYRDSELFVQIQEENRLNNEFVLKNAMEESSELAKGQFLEALSNIHKELDPVPMQIQEEGQLNVEVALRDITEDSPEIQEHLSETGITEDSSEIQENLLETEVNLQQILDHPLIQIHEESHFSDKEDLTYVEETSEQSQEHSVAKINLNQQQNISLSQVQEENNLDDYKILVVSTDTIEESVEKSTELPQEHISEIETNLIQELDPPLAQAPKIHLINEKTNSLLTNTMERSEEKSSYSSEKHISKIKTESDQKLDPLFIQLQESQLNDDKIITVLSNAMEESQEKSAESPKENIFKIDANLYQNVDLPFTQIQGEIQSNDIKKEKILVDVTKESSELVLPEIANLPPIQLEEDWLNNTVFFESEVIPTDVKESNKVTIILAKMLPKEYVTNEEKSDGLVEAVETNLNQESVPVMVSVKEIQFDVDDTIRMSVLTIIEPKSELTDLQKNPIV</sequence>
<organism evidence="1 2">
    <name type="scientific">Acaulospora morrowiae</name>
    <dbReference type="NCBI Taxonomy" id="94023"/>
    <lineage>
        <taxon>Eukaryota</taxon>
        <taxon>Fungi</taxon>
        <taxon>Fungi incertae sedis</taxon>
        <taxon>Mucoromycota</taxon>
        <taxon>Glomeromycotina</taxon>
        <taxon>Glomeromycetes</taxon>
        <taxon>Diversisporales</taxon>
        <taxon>Acaulosporaceae</taxon>
        <taxon>Acaulospora</taxon>
    </lineage>
</organism>
<reference evidence="1" key="1">
    <citation type="submission" date="2021-06" db="EMBL/GenBank/DDBJ databases">
        <authorList>
            <person name="Kallberg Y."/>
            <person name="Tangrot J."/>
            <person name="Rosling A."/>
        </authorList>
    </citation>
    <scope>NUCLEOTIDE SEQUENCE</scope>
    <source>
        <strain evidence="1">CL551</strain>
    </source>
</reference>
<protein>
    <submittedName>
        <fullName evidence="1">7852_t:CDS:1</fullName>
    </submittedName>
</protein>
<keyword evidence="2" id="KW-1185">Reference proteome</keyword>
<gene>
    <name evidence="1" type="ORF">AMORRO_LOCUS13636</name>
</gene>
<name>A0A9N9NDZ4_9GLOM</name>
<evidence type="ECO:0000313" key="2">
    <source>
        <dbReference type="Proteomes" id="UP000789342"/>
    </source>
</evidence>
<evidence type="ECO:0000313" key="1">
    <source>
        <dbReference type="EMBL" id="CAG8725626.1"/>
    </source>
</evidence>
<proteinExistence type="predicted"/>
<comment type="caution">
    <text evidence="1">The sequence shown here is derived from an EMBL/GenBank/DDBJ whole genome shotgun (WGS) entry which is preliminary data.</text>
</comment>
<accession>A0A9N9NDZ4</accession>
<dbReference type="EMBL" id="CAJVPV010024119">
    <property type="protein sequence ID" value="CAG8725626.1"/>
    <property type="molecule type" value="Genomic_DNA"/>
</dbReference>
<dbReference type="AlphaFoldDB" id="A0A9N9NDZ4"/>
<dbReference type="Proteomes" id="UP000789342">
    <property type="component" value="Unassembled WGS sequence"/>
</dbReference>